<feature type="compositionally biased region" description="Acidic residues" evidence="6">
    <location>
        <begin position="1003"/>
        <end position="1013"/>
    </location>
</feature>
<dbReference type="CDD" id="cd00200">
    <property type="entry name" value="WD40"/>
    <property type="match status" value="2"/>
</dbReference>
<dbReference type="InterPro" id="IPR020472">
    <property type="entry name" value="WD40_PAC1"/>
</dbReference>
<dbReference type="EMBL" id="HBEQ01007227">
    <property type="protein sequence ID" value="CAD8518316.1"/>
    <property type="molecule type" value="Transcribed_RNA"/>
</dbReference>
<dbReference type="Pfam" id="PF08625">
    <property type="entry name" value="Utp13"/>
    <property type="match status" value="1"/>
</dbReference>
<dbReference type="PANTHER" id="PTHR19854:SF15">
    <property type="entry name" value="TRANSDUCIN BETA-LIKE PROTEIN 3"/>
    <property type="match status" value="1"/>
</dbReference>
<feature type="repeat" description="WD" evidence="5">
    <location>
        <begin position="548"/>
        <end position="581"/>
    </location>
</feature>
<evidence type="ECO:0000256" key="6">
    <source>
        <dbReference type="SAM" id="MobiDB-lite"/>
    </source>
</evidence>
<dbReference type="PANTHER" id="PTHR19854">
    <property type="entry name" value="TRANSDUCIN BETA-LIKE 3"/>
    <property type="match status" value="1"/>
</dbReference>
<dbReference type="PROSITE" id="PS50294">
    <property type="entry name" value="WD_REPEATS_REGION"/>
    <property type="match status" value="6"/>
</dbReference>
<dbReference type="SMART" id="SM00320">
    <property type="entry name" value="WD40"/>
    <property type="match status" value="12"/>
</dbReference>
<dbReference type="Pfam" id="PF00400">
    <property type="entry name" value="WD40"/>
    <property type="match status" value="10"/>
</dbReference>
<reference evidence="8" key="1">
    <citation type="submission" date="2021-01" db="EMBL/GenBank/DDBJ databases">
        <authorList>
            <person name="Corre E."/>
            <person name="Pelletier E."/>
            <person name="Niang G."/>
            <person name="Scheremetjew M."/>
            <person name="Finn R."/>
            <person name="Kale V."/>
            <person name="Holt S."/>
            <person name="Cochrane G."/>
            <person name="Meng A."/>
            <person name="Brown T."/>
            <person name="Cohen L."/>
        </authorList>
    </citation>
    <scope>NUCLEOTIDE SEQUENCE</scope>
    <source>
        <strain evidence="8">CCMP1723</strain>
    </source>
</reference>
<evidence type="ECO:0000256" key="3">
    <source>
        <dbReference type="ARBA" id="ARBA00022737"/>
    </source>
</evidence>
<feature type="repeat" description="WD" evidence="5">
    <location>
        <begin position="66"/>
        <end position="107"/>
    </location>
</feature>
<feature type="compositionally biased region" description="Acidic residues" evidence="6">
    <location>
        <begin position="950"/>
        <end position="976"/>
    </location>
</feature>
<dbReference type="Gene3D" id="2.130.10.10">
    <property type="entry name" value="YVTN repeat-like/Quinoprotein amine dehydrogenase"/>
    <property type="match status" value="4"/>
</dbReference>
<dbReference type="InterPro" id="IPR001680">
    <property type="entry name" value="WD40_rpt"/>
</dbReference>
<evidence type="ECO:0000256" key="5">
    <source>
        <dbReference type="PROSITE-ProRule" id="PRU00221"/>
    </source>
</evidence>
<feature type="region of interest" description="Disordered" evidence="6">
    <location>
        <begin position="950"/>
        <end position="1110"/>
    </location>
</feature>
<feature type="repeat" description="WD" evidence="5">
    <location>
        <begin position="468"/>
        <end position="503"/>
    </location>
</feature>
<dbReference type="InterPro" id="IPR013934">
    <property type="entry name" value="Utp13_C"/>
</dbReference>
<keyword evidence="3" id="KW-0677">Repeat</keyword>
<dbReference type="PROSITE" id="PS00678">
    <property type="entry name" value="WD_REPEATS_1"/>
    <property type="match status" value="3"/>
</dbReference>
<feature type="repeat" description="WD" evidence="5">
    <location>
        <begin position="590"/>
        <end position="622"/>
    </location>
</feature>
<dbReference type="GO" id="GO:0000472">
    <property type="term" value="P:endonucleolytic cleavage to generate mature 5'-end of SSU-rRNA from (SSU-rRNA, 5.8S rRNA, LSU-rRNA)"/>
    <property type="evidence" value="ECO:0007669"/>
    <property type="project" value="TreeGrafter"/>
</dbReference>
<name>A0A7S0NKB2_MICPS</name>
<sequence>MVAAACHEAVNIVEVGTGKVVHNLPGDTEPITALCWSRDGRRVFSASRSMRCSVWDATTGESVRTFKAHSTPVLYMGVDPTGTLLVTTSADRTARVWDIDKGFCTHAFRGHGGMVTVACFHPDARKLQLYTGSQDGEVRAWSLRERKCVGVLQAHQSSVTAIQVPMAAEGGVDKLITCARDRVVHEWNLKTMKRISTLPVHEAAEGLVCLDPAAAAGLVGKAAVRAAPDAIYFATAGEKGMIRVWRMGTGKPVSSAVHLMAGRVVGAAHEGQEEDEEQDDAAAGTFVSLQPTSKGDGLLAVTGDSRLLFYGSGEVEDRDEEDEEEDDRDDEEEGKIVIQKELIGNTDEIIAAAFLPLRDGSKHGSTSEKVGDGKPALNALAVATNSSLLRVFDPSTMSCTAALAGHSGAILSLDVAVGPNGESLVLTGSRDHTVRLWDLTPAARAVTTGRAVAGGAATTAGAKCLAVGQGHVGAVAAVALAKRNGAPLALSGGADKVARVWDIAGALAAYAEARAEAFEAAGIDPKKHKGDHPSVRMEPVLLGAKAAAIAHDKAVNCAAIAPNLTLGATCSGDRTARLWRLPDLIPAGTIRGHKRGVWAIAFSPTDRIIATAGGDKFIKLWSCDPNAGVQSSCLRTLEGHTAAVLTLRFISSGTQIVSTGSDGLLVLWGVRTGAAVATLDGHDDKAWALASDADGDVLATGGADAKLTLWEDGTAEAAEEEAKELALKAGTQQALSNAAASGEHLKAAHLALKLGHPFALRKAIEAMMADPEGHGDAALDSFCSGMKGKTLHRYLSYIREWNANAKFCEAAQRCMASLFRLHSLSELSGVAGAKDTCETLKAFTTRHFARAGRLLRGTYLLDVALAGMGALLDDDMEGGLKIDDEVKTTDHRGIIAEMGFTPTDTNEIDTFGRLGIPAKLAARTPVLTKLTEHVGGDDMDDFDFVMEDEKGDAEELEGEMDEEEEEAEDDPSDSDSDAPPREVVTKKAPAKGKRAAPVKAPEPEPEPESDSDSDAPPMEVVTKKAPQRGRPPKAPKSSKSAAEELGLAVPPAISPRKTRRQRRESESEQVELGPEPEPKKKAAAKTPAKRKAAPKKEEAAPAKRSTRSRK</sequence>
<keyword evidence="4" id="KW-0539">Nucleus</keyword>
<organism evidence="8">
    <name type="scientific">Micromonas pusilla</name>
    <name type="common">Picoplanktonic green alga</name>
    <name type="synonym">Chromulina pusilla</name>
    <dbReference type="NCBI Taxonomy" id="38833"/>
    <lineage>
        <taxon>Eukaryota</taxon>
        <taxon>Viridiplantae</taxon>
        <taxon>Chlorophyta</taxon>
        <taxon>Mamiellophyceae</taxon>
        <taxon>Mamiellales</taxon>
        <taxon>Mamiellaceae</taxon>
        <taxon>Micromonas</taxon>
    </lineage>
</organism>
<accession>A0A7S0NKB2</accession>
<feature type="repeat" description="WD" evidence="5">
    <location>
        <begin position="637"/>
        <end position="678"/>
    </location>
</feature>
<dbReference type="GO" id="GO:0000480">
    <property type="term" value="P:endonucleolytic cleavage in 5'-ETS of tricistronic rRNA transcript (SSU-rRNA, 5.8S rRNA, LSU-rRNA)"/>
    <property type="evidence" value="ECO:0007669"/>
    <property type="project" value="TreeGrafter"/>
</dbReference>
<feature type="compositionally biased region" description="Basic residues" evidence="6">
    <location>
        <begin position="1081"/>
        <end position="1093"/>
    </location>
</feature>
<keyword evidence="2 5" id="KW-0853">WD repeat</keyword>
<proteinExistence type="predicted"/>
<comment type="subcellular location">
    <subcellularLocation>
        <location evidence="1">Nucleus</location>
        <location evidence="1">Nucleolus</location>
    </subcellularLocation>
</comment>
<feature type="repeat" description="WD" evidence="5">
    <location>
        <begin position="403"/>
        <end position="447"/>
    </location>
</feature>
<dbReference type="PROSITE" id="PS50082">
    <property type="entry name" value="WD_REPEATS_2"/>
    <property type="match status" value="9"/>
</dbReference>
<dbReference type="GO" id="GO:0030686">
    <property type="term" value="C:90S preribosome"/>
    <property type="evidence" value="ECO:0007669"/>
    <property type="project" value="TreeGrafter"/>
</dbReference>
<feature type="repeat" description="WD" evidence="5">
    <location>
        <begin position="679"/>
        <end position="720"/>
    </location>
</feature>
<protein>
    <recommendedName>
        <fullName evidence="7">U3 small nucleolar RNA-associated protein 13 C-terminal domain-containing protein</fullName>
    </recommendedName>
</protein>
<gene>
    <name evidence="8" type="ORF">MCOM1403_LOCUS5742</name>
</gene>
<dbReference type="GO" id="GO:0032040">
    <property type="term" value="C:small-subunit processome"/>
    <property type="evidence" value="ECO:0007669"/>
    <property type="project" value="InterPro"/>
</dbReference>
<evidence type="ECO:0000313" key="8">
    <source>
        <dbReference type="EMBL" id="CAD8518316.1"/>
    </source>
</evidence>
<feature type="domain" description="U3 small nucleolar RNA-associated protein 13 C-terminal" evidence="7">
    <location>
        <begin position="732"/>
        <end position="868"/>
    </location>
</feature>
<dbReference type="AlphaFoldDB" id="A0A7S0NKB2"/>
<feature type="repeat" description="WD" evidence="5">
    <location>
        <begin position="108"/>
        <end position="151"/>
    </location>
</feature>
<dbReference type="GO" id="GO:0034511">
    <property type="term" value="F:U3 snoRNA binding"/>
    <property type="evidence" value="ECO:0007669"/>
    <property type="project" value="TreeGrafter"/>
</dbReference>
<evidence type="ECO:0000256" key="1">
    <source>
        <dbReference type="ARBA" id="ARBA00004604"/>
    </source>
</evidence>
<evidence type="ECO:0000256" key="4">
    <source>
        <dbReference type="ARBA" id="ARBA00023242"/>
    </source>
</evidence>
<feature type="region of interest" description="Disordered" evidence="6">
    <location>
        <begin position="311"/>
        <end position="335"/>
    </location>
</feature>
<feature type="compositionally biased region" description="Acidic residues" evidence="6">
    <location>
        <begin position="314"/>
        <end position="333"/>
    </location>
</feature>
<dbReference type="InterPro" id="IPR019775">
    <property type="entry name" value="WD40_repeat_CS"/>
</dbReference>
<evidence type="ECO:0000259" key="7">
    <source>
        <dbReference type="Pfam" id="PF08625"/>
    </source>
</evidence>
<evidence type="ECO:0000256" key="2">
    <source>
        <dbReference type="ARBA" id="ARBA00022574"/>
    </source>
</evidence>
<dbReference type="InterPro" id="IPR011047">
    <property type="entry name" value="Quinoprotein_ADH-like_sf"/>
</dbReference>
<dbReference type="SUPFAM" id="SSF50998">
    <property type="entry name" value="Quinoprotein alcohol dehydrogenase-like"/>
    <property type="match status" value="2"/>
</dbReference>
<feature type="repeat" description="WD" evidence="5">
    <location>
        <begin position="24"/>
        <end position="65"/>
    </location>
</feature>
<dbReference type="InterPro" id="IPR015943">
    <property type="entry name" value="WD40/YVTN_repeat-like_dom_sf"/>
</dbReference>
<dbReference type="PRINTS" id="PR00320">
    <property type="entry name" value="GPROTEINBRPT"/>
</dbReference>